<sequence length="189" mass="21304">MHASESDRCRRLVNPDQRGGFGLRNLVASATVQNESMDQRQVERAQKKLDSEYAGKGMRASLIYEVFRKTPQPDGAKAPSRKTWEKVQLREPDAELDTLWAPERCNCHCGCRAELGDGEGSRCKDCRSQGPRHRRLKQSQAEQSVVLGRFWRVQSQSCWDPSTSAAQASVVSSLGQGWLLLHELALHRK</sequence>
<dbReference type="OrthoDB" id="425608at2759"/>
<keyword evidence="2" id="KW-1185">Reference proteome</keyword>
<dbReference type="Proteomes" id="UP000601435">
    <property type="component" value="Unassembled WGS sequence"/>
</dbReference>
<reference evidence="1" key="1">
    <citation type="submission" date="2021-02" db="EMBL/GenBank/DDBJ databases">
        <authorList>
            <person name="Dougan E. K."/>
            <person name="Rhodes N."/>
            <person name="Thang M."/>
            <person name="Chan C."/>
        </authorList>
    </citation>
    <scope>NUCLEOTIDE SEQUENCE</scope>
</reference>
<organism evidence="1 2">
    <name type="scientific">Symbiodinium necroappetens</name>
    <dbReference type="NCBI Taxonomy" id="1628268"/>
    <lineage>
        <taxon>Eukaryota</taxon>
        <taxon>Sar</taxon>
        <taxon>Alveolata</taxon>
        <taxon>Dinophyceae</taxon>
        <taxon>Suessiales</taxon>
        <taxon>Symbiodiniaceae</taxon>
        <taxon>Symbiodinium</taxon>
    </lineage>
</organism>
<evidence type="ECO:0000313" key="1">
    <source>
        <dbReference type="EMBL" id="CAE7306247.1"/>
    </source>
</evidence>
<dbReference type="EMBL" id="CAJNJA010012838">
    <property type="protein sequence ID" value="CAE7306247.1"/>
    <property type="molecule type" value="Genomic_DNA"/>
</dbReference>
<gene>
    <name evidence="1" type="ORF">SNEC2469_LOCUS7596</name>
</gene>
<proteinExistence type="predicted"/>
<dbReference type="AlphaFoldDB" id="A0A812NT25"/>
<name>A0A812NT25_9DINO</name>
<protein>
    <submittedName>
        <fullName evidence="1">Uncharacterized protein</fullName>
    </submittedName>
</protein>
<accession>A0A812NT25</accession>
<evidence type="ECO:0000313" key="2">
    <source>
        <dbReference type="Proteomes" id="UP000601435"/>
    </source>
</evidence>
<comment type="caution">
    <text evidence="1">The sequence shown here is derived from an EMBL/GenBank/DDBJ whole genome shotgun (WGS) entry which is preliminary data.</text>
</comment>